<reference evidence="3" key="1">
    <citation type="journal article" date="2014" name="Int. J. Syst. Evol. Microbiol.">
        <title>Complete genome sequence of Corynebacterium casei LMG S-19264T (=DSM 44701T), isolated from a smear-ripened cheese.</title>
        <authorList>
            <consortium name="US DOE Joint Genome Institute (JGI-PGF)"/>
            <person name="Walter F."/>
            <person name="Albersmeier A."/>
            <person name="Kalinowski J."/>
            <person name="Ruckert C."/>
        </authorList>
    </citation>
    <scope>NUCLEOTIDE SEQUENCE</scope>
    <source>
        <strain evidence="3">CGMCC 4.7201</strain>
    </source>
</reference>
<sequence>MNEADLVGRRPAPPRPMPQPARAEVPDELIDELCSVLFTSLRRSDQRRKGEQYLRGLLSAHGRKSMRNIASYLGGPAAEQSLHHFISSSTWDWQPVREALARHLERTTRPQAWVVRPMAIPKAGEHSVGVDRRFAPGLGQTVVGQQAYGVWLASEHVSAPVNWRLHLPDTWLNDAAKRNRAEIPEDMGEATPGECATDAVLDVAGYGGVARRPVLLDARDWDAGAALRRFSPLGVPVLARINPATRLVMADHALPGYGGVATPAQRLMESVKGLRRPVTWVDPASSGGTRTTLAAAVRVMLPDSACRTQRAGSRCSDLVLLCEWSDPGRWPDQLWLTDQGSVPFTSLLRLAKLARRVGRDFAEVGEQVGLRDYEGRSFRGWHRHITLASVAHTAAVLASGLPVARRPVPALSA</sequence>
<dbReference type="EMBL" id="BMMS01000011">
    <property type="protein sequence ID" value="GGO88624.1"/>
    <property type="molecule type" value="Genomic_DNA"/>
</dbReference>
<dbReference type="InterPro" id="IPR038721">
    <property type="entry name" value="IS701-like_DDE_dom"/>
</dbReference>
<dbReference type="InterPro" id="IPR039365">
    <property type="entry name" value="IS701-like"/>
</dbReference>
<dbReference type="Proteomes" id="UP000641932">
    <property type="component" value="Unassembled WGS sequence"/>
</dbReference>
<gene>
    <name evidence="3" type="ORF">GCM10012280_29890</name>
</gene>
<evidence type="ECO:0000256" key="1">
    <source>
        <dbReference type="SAM" id="MobiDB-lite"/>
    </source>
</evidence>
<protein>
    <submittedName>
        <fullName evidence="3">ISXo8 transposase</fullName>
    </submittedName>
</protein>
<dbReference type="PANTHER" id="PTHR33627:SF1">
    <property type="entry name" value="TRANSPOSASE"/>
    <property type="match status" value="1"/>
</dbReference>
<name>A0A917ZRE2_9ACTN</name>
<feature type="region of interest" description="Disordered" evidence="1">
    <location>
        <begin position="1"/>
        <end position="23"/>
    </location>
</feature>
<evidence type="ECO:0000313" key="3">
    <source>
        <dbReference type="EMBL" id="GGO88624.1"/>
    </source>
</evidence>
<reference evidence="3" key="2">
    <citation type="submission" date="2020-09" db="EMBL/GenBank/DDBJ databases">
        <authorList>
            <person name="Sun Q."/>
            <person name="Zhou Y."/>
        </authorList>
    </citation>
    <scope>NUCLEOTIDE SEQUENCE</scope>
    <source>
        <strain evidence="3">CGMCC 4.7201</strain>
    </source>
</reference>
<dbReference type="PANTHER" id="PTHR33627">
    <property type="entry name" value="TRANSPOSASE"/>
    <property type="match status" value="1"/>
</dbReference>
<dbReference type="AlphaFoldDB" id="A0A917ZRE2"/>
<evidence type="ECO:0000259" key="2">
    <source>
        <dbReference type="Pfam" id="PF13546"/>
    </source>
</evidence>
<keyword evidence="4" id="KW-1185">Reference proteome</keyword>
<evidence type="ECO:0000313" key="4">
    <source>
        <dbReference type="Proteomes" id="UP000641932"/>
    </source>
</evidence>
<dbReference type="RefSeq" id="WP_229698429.1">
    <property type="nucleotide sequence ID" value="NZ_BMMS01000011.1"/>
</dbReference>
<proteinExistence type="predicted"/>
<comment type="caution">
    <text evidence="3">The sequence shown here is derived from an EMBL/GenBank/DDBJ whole genome shotgun (WGS) entry which is preliminary data.</text>
</comment>
<feature type="domain" description="Transposase IS701-like DDE" evidence="2">
    <location>
        <begin position="37"/>
        <end position="290"/>
    </location>
</feature>
<dbReference type="Pfam" id="PF13546">
    <property type="entry name" value="DDE_5"/>
    <property type="match status" value="1"/>
</dbReference>
<organism evidence="3 4">
    <name type="scientific">Wenjunlia tyrosinilytica</name>
    <dbReference type="NCBI Taxonomy" id="1544741"/>
    <lineage>
        <taxon>Bacteria</taxon>
        <taxon>Bacillati</taxon>
        <taxon>Actinomycetota</taxon>
        <taxon>Actinomycetes</taxon>
        <taxon>Kitasatosporales</taxon>
        <taxon>Streptomycetaceae</taxon>
        <taxon>Wenjunlia</taxon>
    </lineage>
</organism>
<accession>A0A917ZRE2</accession>